<evidence type="ECO:0000313" key="5">
    <source>
        <dbReference type="EMBL" id="ABG31723.1"/>
    </source>
</evidence>
<dbReference type="PANTHER" id="PTHR37423:SF2">
    <property type="entry name" value="MEMBRANE-BOUND LYTIC MUREIN TRANSGLYCOSYLASE C"/>
    <property type="match status" value="1"/>
</dbReference>
<dbReference type="HOGENOM" id="CLU_083315_0_0_5"/>
<dbReference type="GO" id="GO:0016020">
    <property type="term" value="C:membrane"/>
    <property type="evidence" value="ECO:0007669"/>
    <property type="project" value="InterPro"/>
</dbReference>
<dbReference type="CAZy" id="GH23">
    <property type="family name" value="Glycoside Hydrolase Family 23"/>
</dbReference>
<organism evidence="5 6">
    <name type="scientific">Roseobacter denitrificans (strain ATCC 33942 / OCh 114)</name>
    <name type="common">Erythrobacter sp. (strain OCh 114)</name>
    <name type="synonym">Roseobacter denitrificans</name>
    <dbReference type="NCBI Taxonomy" id="375451"/>
    <lineage>
        <taxon>Bacteria</taxon>
        <taxon>Pseudomonadati</taxon>
        <taxon>Pseudomonadota</taxon>
        <taxon>Alphaproteobacteria</taxon>
        <taxon>Rhodobacterales</taxon>
        <taxon>Roseobacteraceae</taxon>
        <taxon>Roseobacter</taxon>
    </lineage>
</organism>
<reference evidence="5 6" key="1">
    <citation type="journal article" date="2007" name="J. Bacteriol.">
        <title>The complete genome sequence of Roseobacter denitrificans reveals a mixotrophic rather than photosynthetic metabolism.</title>
        <authorList>
            <person name="Swingley W.D."/>
            <person name="Sadekar S."/>
            <person name="Mastrian S.D."/>
            <person name="Matthies H.J."/>
            <person name="Hao J."/>
            <person name="Ramos H."/>
            <person name="Acharya C.R."/>
            <person name="Conrad A.L."/>
            <person name="Taylor H.L."/>
            <person name="Dejesa L.C."/>
            <person name="Shah M.K."/>
            <person name="O'huallachain M.E."/>
            <person name="Lince M.T."/>
            <person name="Blankenship R.E."/>
            <person name="Beatty J.T."/>
            <person name="Touchman J.W."/>
        </authorList>
    </citation>
    <scope>NUCLEOTIDE SEQUENCE [LARGE SCALE GENOMIC DNA]</scope>
    <source>
        <strain evidence="6">ATCC 33942 / OCh 114</strain>
    </source>
</reference>
<dbReference type="PROSITE" id="PS00922">
    <property type="entry name" value="TRANSGLYCOSYLASE"/>
    <property type="match status" value="1"/>
</dbReference>
<dbReference type="InterPro" id="IPR000189">
    <property type="entry name" value="Transglyc_AS"/>
</dbReference>
<keyword evidence="3" id="KW-0732">Signal</keyword>
<keyword evidence="6" id="KW-1185">Reference proteome</keyword>
<dbReference type="CDD" id="cd00254">
    <property type="entry name" value="LT-like"/>
    <property type="match status" value="1"/>
</dbReference>
<protein>
    <submittedName>
        <fullName evidence="5">Transglycosylase, Slt family</fullName>
    </submittedName>
</protein>
<gene>
    <name evidence="5" type="ordered locus">RD1_2127</name>
</gene>
<evidence type="ECO:0000313" key="6">
    <source>
        <dbReference type="Proteomes" id="UP000007029"/>
    </source>
</evidence>
<feature type="chain" id="PRO_5004183955" evidence="3">
    <location>
        <begin position="21"/>
        <end position="275"/>
    </location>
</feature>
<evidence type="ECO:0000256" key="3">
    <source>
        <dbReference type="SAM" id="SignalP"/>
    </source>
</evidence>
<evidence type="ECO:0000256" key="1">
    <source>
        <dbReference type="ARBA" id="ARBA00007734"/>
    </source>
</evidence>
<feature type="domain" description="Transglycosylase SLT" evidence="4">
    <location>
        <begin position="134"/>
        <end position="227"/>
    </location>
</feature>
<dbReference type="eggNOG" id="COG0741">
    <property type="taxonomic scope" value="Bacteria"/>
</dbReference>
<dbReference type="RefSeq" id="WP_011568340.1">
    <property type="nucleotide sequence ID" value="NC_008209.1"/>
</dbReference>
<proteinExistence type="inferred from homology"/>
<evidence type="ECO:0000259" key="4">
    <source>
        <dbReference type="Pfam" id="PF01464"/>
    </source>
</evidence>
<dbReference type="AlphaFoldDB" id="Q167X0"/>
<dbReference type="Proteomes" id="UP000007029">
    <property type="component" value="Chromosome"/>
</dbReference>
<dbReference type="InterPro" id="IPR023346">
    <property type="entry name" value="Lysozyme-like_dom_sf"/>
</dbReference>
<dbReference type="OrthoDB" id="9815002at2"/>
<dbReference type="PANTHER" id="PTHR37423">
    <property type="entry name" value="SOLUBLE LYTIC MUREIN TRANSGLYCOSYLASE-RELATED"/>
    <property type="match status" value="1"/>
</dbReference>
<accession>Q167X0</accession>
<dbReference type="KEGG" id="rde:RD1_2127"/>
<comment type="similarity">
    <text evidence="1">Belongs to the transglycosylase Slt family.</text>
</comment>
<dbReference type="PROSITE" id="PS51257">
    <property type="entry name" value="PROKAR_LIPOPROTEIN"/>
    <property type="match status" value="1"/>
</dbReference>
<feature type="signal peptide" evidence="3">
    <location>
        <begin position="1"/>
        <end position="20"/>
    </location>
</feature>
<dbReference type="EMBL" id="CP000362">
    <property type="protein sequence ID" value="ABG31723.1"/>
    <property type="molecule type" value="Genomic_DNA"/>
</dbReference>
<dbReference type="SUPFAM" id="SSF53955">
    <property type="entry name" value="Lysozyme-like"/>
    <property type="match status" value="1"/>
</dbReference>
<dbReference type="GO" id="GO:0000270">
    <property type="term" value="P:peptidoglycan metabolic process"/>
    <property type="evidence" value="ECO:0007669"/>
    <property type="project" value="InterPro"/>
</dbReference>
<sequence length="275" mass="29451">MRIRFPLPFLAALFMGCVAAADTPAAFPDFSAKRIGVPKAGERPRIVQIDPEEQARLLARVAQPPALRDVVLLEDLQIGAYSWFWSRISPQLRDSGPGRLHEAISVMGREGSIAQPRLQHLQEIARHNSATILRATVGTRVSPALVLAVISVESAGNPGAVSKAGAAGLMQLMPATAERFGVEDPLSAQQNIQGGVRYLDWLMERFDGDPIMVLAGYNAGEGAVAKHDGVPPFPETRDYVPKVLAAFQVARGLCLTPPELVSDGCVFAGLNERGG</sequence>
<dbReference type="GO" id="GO:0008933">
    <property type="term" value="F:peptidoglycan lytic transglycosylase activity"/>
    <property type="evidence" value="ECO:0007669"/>
    <property type="project" value="InterPro"/>
</dbReference>
<dbReference type="Pfam" id="PF01464">
    <property type="entry name" value="SLT"/>
    <property type="match status" value="1"/>
</dbReference>
<dbReference type="STRING" id="375451.RD1_2127"/>
<name>Q167X0_ROSDO</name>
<dbReference type="InterPro" id="IPR008258">
    <property type="entry name" value="Transglycosylase_SLT_dom_1"/>
</dbReference>
<dbReference type="Gene3D" id="1.10.530.10">
    <property type="match status" value="1"/>
</dbReference>
<evidence type="ECO:0000256" key="2">
    <source>
        <dbReference type="ARBA" id="ARBA00009387"/>
    </source>
</evidence>
<comment type="similarity">
    <text evidence="2">Belongs to the virb1 family.</text>
</comment>